<name>A0A8H6IPB5_9PEZI</name>
<sequence>MLAAEGAKALGPSHLEILRAVGHQYRGLPYRPQPNLLLRASARAEGGPRRNAAGTSITGASPTPSIPHCTCAAPAARRVAANRKSDHSRPLVPHHPSPGCRRQADAAGVGGLFCRSGSESGQKAQSATAETL</sequence>
<dbReference type="AlphaFoldDB" id="A0A8H6IPB5"/>
<accession>A0A8H6IPB5</accession>
<reference evidence="2" key="1">
    <citation type="journal article" date="2020" name="Phytopathology">
        <title>Genome Sequence Resources of Colletotrichum truncatum, C. plurivorum, C. musicola, and C. sojae: Four Species Pathogenic to Soybean (Glycine max).</title>
        <authorList>
            <person name="Rogerio F."/>
            <person name="Boufleur T.R."/>
            <person name="Ciampi-Guillardi M."/>
            <person name="Sukno S.A."/>
            <person name="Thon M.R."/>
            <person name="Massola Junior N.S."/>
            <person name="Baroncelli R."/>
        </authorList>
    </citation>
    <scope>NUCLEOTIDE SEQUENCE</scope>
    <source>
        <strain evidence="2">LFN0074</strain>
    </source>
</reference>
<evidence type="ECO:0000313" key="3">
    <source>
        <dbReference type="Proteomes" id="UP000639643"/>
    </source>
</evidence>
<comment type="caution">
    <text evidence="2">The sequence shown here is derived from an EMBL/GenBank/DDBJ whole genome shotgun (WGS) entry which is preliminary data.</text>
</comment>
<feature type="region of interest" description="Disordered" evidence="1">
    <location>
        <begin position="42"/>
        <end position="132"/>
    </location>
</feature>
<feature type="compositionally biased region" description="Polar residues" evidence="1">
    <location>
        <begin position="117"/>
        <end position="132"/>
    </location>
</feature>
<feature type="non-terminal residue" evidence="2">
    <location>
        <position position="132"/>
    </location>
</feature>
<proteinExistence type="predicted"/>
<dbReference type="Proteomes" id="UP000639643">
    <property type="component" value="Unassembled WGS sequence"/>
</dbReference>
<gene>
    <name evidence="2" type="ORF">CMUS01_16387</name>
</gene>
<protein>
    <submittedName>
        <fullName evidence="2">Uncharacterized protein</fullName>
    </submittedName>
</protein>
<evidence type="ECO:0000313" key="2">
    <source>
        <dbReference type="EMBL" id="KAF6788505.1"/>
    </source>
</evidence>
<dbReference type="EMBL" id="WIGM01001815">
    <property type="protein sequence ID" value="KAF6788505.1"/>
    <property type="molecule type" value="Genomic_DNA"/>
</dbReference>
<keyword evidence="3" id="KW-1185">Reference proteome</keyword>
<evidence type="ECO:0000256" key="1">
    <source>
        <dbReference type="SAM" id="MobiDB-lite"/>
    </source>
</evidence>
<feature type="compositionally biased region" description="Polar residues" evidence="1">
    <location>
        <begin position="53"/>
        <end position="63"/>
    </location>
</feature>
<organism evidence="2 3">
    <name type="scientific">Colletotrichum musicola</name>
    <dbReference type="NCBI Taxonomy" id="2175873"/>
    <lineage>
        <taxon>Eukaryota</taxon>
        <taxon>Fungi</taxon>
        <taxon>Dikarya</taxon>
        <taxon>Ascomycota</taxon>
        <taxon>Pezizomycotina</taxon>
        <taxon>Sordariomycetes</taxon>
        <taxon>Hypocreomycetidae</taxon>
        <taxon>Glomerellales</taxon>
        <taxon>Glomerellaceae</taxon>
        <taxon>Colletotrichum</taxon>
        <taxon>Colletotrichum orchidearum species complex</taxon>
    </lineage>
</organism>